<accession>A0A3N9TI46</accession>
<dbReference type="AlphaFoldDB" id="A0A3N9TI46"/>
<dbReference type="InterPro" id="IPR036527">
    <property type="entry name" value="SCP2_sterol-bd_dom_sf"/>
</dbReference>
<dbReference type="Pfam" id="PF02036">
    <property type="entry name" value="SCP2"/>
    <property type="match status" value="1"/>
</dbReference>
<reference evidence="3 4" key="1">
    <citation type="submission" date="2018-11" db="EMBL/GenBank/DDBJ databases">
        <title>Vibrio LJC006 sp. nov., isolated from seawater during the bloom of the enteromorpha.</title>
        <authorList>
            <person name="Liang J."/>
        </authorList>
    </citation>
    <scope>NUCLEOTIDE SEQUENCE [LARGE SCALE GENOMIC DNA]</scope>
    <source>
        <strain evidence="3 4">LJC006</strain>
    </source>
</reference>
<protein>
    <recommendedName>
        <fullName evidence="1">Ubiquinone biosynthesis accessory factor UbiT</fullName>
    </recommendedName>
</protein>
<evidence type="ECO:0000313" key="4">
    <source>
        <dbReference type="Proteomes" id="UP000281112"/>
    </source>
</evidence>
<dbReference type="UniPathway" id="UPA00232"/>
<dbReference type="Gene3D" id="3.30.1050.10">
    <property type="entry name" value="SCP2 sterol-binding domain"/>
    <property type="match status" value="1"/>
</dbReference>
<dbReference type="Proteomes" id="UP000281112">
    <property type="component" value="Unassembled WGS sequence"/>
</dbReference>
<comment type="pathway">
    <text evidence="1">Cofactor biosynthesis; ubiquinone biosynthesis.</text>
</comment>
<name>A0A3N9TI46_9VIBR</name>
<keyword evidence="1" id="KW-0831">Ubiquinone biosynthesis</keyword>
<dbReference type="PIRSF" id="PIRSF025550">
    <property type="entry name" value="UCP025550_lpd_carrier"/>
    <property type="match status" value="1"/>
</dbReference>
<gene>
    <name evidence="1" type="primary">ubiT</name>
    <name evidence="3" type="ORF">EES38_04480</name>
</gene>
<evidence type="ECO:0000256" key="1">
    <source>
        <dbReference type="HAMAP-Rule" id="MF_02231"/>
    </source>
</evidence>
<evidence type="ECO:0000259" key="2">
    <source>
        <dbReference type="Pfam" id="PF02036"/>
    </source>
</evidence>
<dbReference type="SUPFAM" id="SSF55718">
    <property type="entry name" value="SCP-like"/>
    <property type="match status" value="1"/>
</dbReference>
<dbReference type="GO" id="GO:0006744">
    <property type="term" value="P:ubiquinone biosynthetic process"/>
    <property type="evidence" value="ECO:0007669"/>
    <property type="project" value="UniProtKB-UniRule"/>
</dbReference>
<evidence type="ECO:0000313" key="3">
    <source>
        <dbReference type="EMBL" id="RQW63869.1"/>
    </source>
</evidence>
<dbReference type="EMBL" id="RJVQ01000002">
    <property type="protein sequence ID" value="RQW63869.1"/>
    <property type="molecule type" value="Genomic_DNA"/>
</dbReference>
<comment type="similarity">
    <text evidence="1">Belongs to the UbiT family.</text>
</comment>
<dbReference type="RefSeq" id="WP_124935990.1">
    <property type="nucleotide sequence ID" value="NZ_RJVQ01000002.1"/>
</dbReference>
<keyword evidence="4" id="KW-1185">Reference proteome</keyword>
<proteinExistence type="inferred from homology"/>
<organism evidence="3 4">
    <name type="scientific">Vibrio viridaestus</name>
    <dbReference type="NCBI Taxonomy" id="2487322"/>
    <lineage>
        <taxon>Bacteria</taxon>
        <taxon>Pseudomonadati</taxon>
        <taxon>Pseudomonadota</taxon>
        <taxon>Gammaproteobacteria</taxon>
        <taxon>Vibrionales</taxon>
        <taxon>Vibrionaceae</taxon>
        <taxon>Vibrio</taxon>
    </lineage>
</organism>
<dbReference type="HAMAP" id="MF_02231">
    <property type="entry name" value="UbiT"/>
    <property type="match status" value="1"/>
</dbReference>
<dbReference type="InterPro" id="IPR016830">
    <property type="entry name" value="UbiT"/>
</dbReference>
<comment type="function">
    <text evidence="1">Required for O(2)-independent ubiquinone (coenzyme Q) biosynthesis. Likely functions as an accessory factor.</text>
</comment>
<comment type="caution">
    <text evidence="3">The sequence shown here is derived from an EMBL/GenBank/DDBJ whole genome shotgun (WGS) entry which is preliminary data.</text>
</comment>
<dbReference type="InterPro" id="IPR003033">
    <property type="entry name" value="SCP2_sterol-bd_dom"/>
</dbReference>
<sequence>MIYNIQRLIVENSALFLRSPVQFIPEVVQQKIVISLLESVCREGIQEGDFDFLEGKWLKVGIDDLNLYKLISFKQGRLVVDSLSPDITPDVTFRGNLNDLVLIVGRMEDPDTLFFQRRLIIEGDTELGLEVKNILDNIDFEHLPKYIQLPIRELAEFVYKGIENPSNRISRKQNAYPY</sequence>
<dbReference type="OrthoDB" id="5292463at2"/>
<feature type="domain" description="SCP2" evidence="2">
    <location>
        <begin position="45"/>
        <end position="136"/>
    </location>
</feature>